<sequence length="229" mass="24949">MRERSSGRGGAGRPLDWLEVLARHPGWLAVLGLVASALIAVASALAPRVLTPAENSAEVRFLREMIPHHAQAVDLAVRIRDRSDDPALRSLALKILLTQQEERGRMRGVLNDWGFASSAPAPEGTHAAMMGMATPAQVQQVSTLPVRDAERLFLRLMIRHHQGALMMARPVSGERVRPELRSLAHHVHAAQTDEIEMMTRMLAVRDAKPLPPPELAPMDGMDMGGSGGQ</sequence>
<keyword evidence="2" id="KW-1133">Transmembrane helix</keyword>
<evidence type="ECO:0000256" key="2">
    <source>
        <dbReference type="SAM" id="Phobius"/>
    </source>
</evidence>
<accession>A0ABP9XF97</accession>
<dbReference type="InterPro" id="IPR012347">
    <property type="entry name" value="Ferritin-like"/>
</dbReference>
<evidence type="ECO:0000259" key="3">
    <source>
        <dbReference type="Pfam" id="PF03713"/>
    </source>
</evidence>
<evidence type="ECO:0000256" key="1">
    <source>
        <dbReference type="SAM" id="MobiDB-lite"/>
    </source>
</evidence>
<dbReference type="Proteomes" id="UP001404956">
    <property type="component" value="Unassembled WGS sequence"/>
</dbReference>
<dbReference type="InterPro" id="IPR005183">
    <property type="entry name" value="DUF305_CopM-like"/>
</dbReference>
<dbReference type="PANTHER" id="PTHR36933">
    <property type="entry name" value="SLL0788 PROTEIN"/>
    <property type="match status" value="1"/>
</dbReference>
<name>A0ABP9XF97_9DEIO</name>
<reference evidence="4 5" key="1">
    <citation type="submission" date="2024-02" db="EMBL/GenBank/DDBJ databases">
        <title>Deinococcus aluminii NBRC 112889.</title>
        <authorList>
            <person name="Ichikawa N."/>
            <person name="Katano-Makiyama Y."/>
            <person name="Hidaka K."/>
        </authorList>
    </citation>
    <scope>NUCLEOTIDE SEQUENCE [LARGE SCALE GENOMIC DNA]</scope>
    <source>
        <strain evidence="4 5">NBRC 112889</strain>
    </source>
</reference>
<evidence type="ECO:0000313" key="4">
    <source>
        <dbReference type="EMBL" id="GAA5534017.1"/>
    </source>
</evidence>
<feature type="region of interest" description="Disordered" evidence="1">
    <location>
        <begin position="209"/>
        <end position="229"/>
    </location>
</feature>
<dbReference type="Pfam" id="PF03713">
    <property type="entry name" value="DUF305"/>
    <property type="match status" value="1"/>
</dbReference>
<keyword evidence="2" id="KW-0812">Transmembrane</keyword>
<comment type="caution">
    <text evidence="4">The sequence shown here is derived from an EMBL/GenBank/DDBJ whole genome shotgun (WGS) entry which is preliminary data.</text>
</comment>
<dbReference type="Gene3D" id="1.20.1260.10">
    <property type="match status" value="1"/>
</dbReference>
<dbReference type="PANTHER" id="PTHR36933:SF1">
    <property type="entry name" value="SLL0788 PROTEIN"/>
    <property type="match status" value="1"/>
</dbReference>
<feature type="transmembrane region" description="Helical" evidence="2">
    <location>
        <begin position="26"/>
        <end position="46"/>
    </location>
</feature>
<protein>
    <recommendedName>
        <fullName evidence="3">DUF305 domain-containing protein</fullName>
    </recommendedName>
</protein>
<dbReference type="EMBL" id="BAABRV010000005">
    <property type="protein sequence ID" value="GAA5534017.1"/>
    <property type="molecule type" value="Genomic_DNA"/>
</dbReference>
<dbReference type="RefSeq" id="WP_345454962.1">
    <property type="nucleotide sequence ID" value="NZ_BAABRV010000005.1"/>
</dbReference>
<organism evidence="4 5">
    <name type="scientific">Deinococcus aluminii</name>
    <dbReference type="NCBI Taxonomy" id="1656885"/>
    <lineage>
        <taxon>Bacteria</taxon>
        <taxon>Thermotogati</taxon>
        <taxon>Deinococcota</taxon>
        <taxon>Deinococci</taxon>
        <taxon>Deinococcales</taxon>
        <taxon>Deinococcaceae</taxon>
        <taxon>Deinococcus</taxon>
    </lineage>
</organism>
<keyword evidence="5" id="KW-1185">Reference proteome</keyword>
<evidence type="ECO:0000313" key="5">
    <source>
        <dbReference type="Proteomes" id="UP001404956"/>
    </source>
</evidence>
<feature type="domain" description="DUF305" evidence="3">
    <location>
        <begin position="58"/>
        <end position="202"/>
    </location>
</feature>
<proteinExistence type="predicted"/>
<keyword evidence="2" id="KW-0472">Membrane</keyword>
<gene>
    <name evidence="4" type="ORF">Dalu01_02425</name>
</gene>